<gene>
    <name evidence="3" type="ORF">C8F04DRAFT_1259022</name>
</gene>
<organism evidence="3 4">
    <name type="scientific">Mycena alexandri</name>
    <dbReference type="NCBI Taxonomy" id="1745969"/>
    <lineage>
        <taxon>Eukaryota</taxon>
        <taxon>Fungi</taxon>
        <taxon>Dikarya</taxon>
        <taxon>Basidiomycota</taxon>
        <taxon>Agaricomycotina</taxon>
        <taxon>Agaricomycetes</taxon>
        <taxon>Agaricomycetidae</taxon>
        <taxon>Agaricales</taxon>
        <taxon>Marasmiineae</taxon>
        <taxon>Mycenaceae</taxon>
        <taxon>Mycena</taxon>
    </lineage>
</organism>
<evidence type="ECO:0000313" key="4">
    <source>
        <dbReference type="Proteomes" id="UP001218188"/>
    </source>
</evidence>
<evidence type="ECO:0000256" key="1">
    <source>
        <dbReference type="SAM" id="MobiDB-lite"/>
    </source>
</evidence>
<dbReference type="Pfam" id="PF18803">
    <property type="entry name" value="CxC2"/>
    <property type="match status" value="1"/>
</dbReference>
<dbReference type="Proteomes" id="UP001218188">
    <property type="component" value="Unassembled WGS sequence"/>
</dbReference>
<keyword evidence="4" id="KW-1185">Reference proteome</keyword>
<proteinExistence type="predicted"/>
<dbReference type="InterPro" id="IPR041457">
    <property type="entry name" value="CxC2_KDZ-assoc"/>
</dbReference>
<protein>
    <recommendedName>
        <fullName evidence="2">CxC2-like cysteine cluster KDZ transposase-associated domain-containing protein</fullName>
    </recommendedName>
</protein>
<accession>A0AAD6T038</accession>
<feature type="region of interest" description="Disordered" evidence="1">
    <location>
        <begin position="1"/>
        <end position="22"/>
    </location>
</feature>
<evidence type="ECO:0000259" key="2">
    <source>
        <dbReference type="Pfam" id="PF18803"/>
    </source>
</evidence>
<name>A0AAD6T038_9AGAR</name>
<comment type="caution">
    <text evidence="3">The sequence shown here is derived from an EMBL/GenBank/DDBJ whole genome shotgun (WGS) entry which is preliminary data.</text>
</comment>
<evidence type="ECO:0000313" key="3">
    <source>
        <dbReference type="EMBL" id="KAJ7035478.1"/>
    </source>
</evidence>
<dbReference type="EMBL" id="JARJCM010000050">
    <property type="protein sequence ID" value="KAJ7035478.1"/>
    <property type="molecule type" value="Genomic_DNA"/>
</dbReference>
<reference evidence="3" key="1">
    <citation type="submission" date="2023-03" db="EMBL/GenBank/DDBJ databases">
        <title>Massive genome expansion in bonnet fungi (Mycena s.s.) driven by repeated elements and novel gene families across ecological guilds.</title>
        <authorList>
            <consortium name="Lawrence Berkeley National Laboratory"/>
            <person name="Harder C.B."/>
            <person name="Miyauchi S."/>
            <person name="Viragh M."/>
            <person name="Kuo A."/>
            <person name="Thoen E."/>
            <person name="Andreopoulos B."/>
            <person name="Lu D."/>
            <person name="Skrede I."/>
            <person name="Drula E."/>
            <person name="Henrissat B."/>
            <person name="Morin E."/>
            <person name="Kohler A."/>
            <person name="Barry K."/>
            <person name="LaButti K."/>
            <person name="Morin E."/>
            <person name="Salamov A."/>
            <person name="Lipzen A."/>
            <person name="Mereny Z."/>
            <person name="Hegedus B."/>
            <person name="Baldrian P."/>
            <person name="Stursova M."/>
            <person name="Weitz H."/>
            <person name="Taylor A."/>
            <person name="Grigoriev I.V."/>
            <person name="Nagy L.G."/>
            <person name="Martin F."/>
            <person name="Kauserud H."/>
        </authorList>
    </citation>
    <scope>NUCLEOTIDE SEQUENCE</scope>
    <source>
        <strain evidence="3">CBHHK200</strain>
    </source>
</reference>
<sequence>MKDENMDDSDAENYDSTDDAMVDENVPPLTLSQIAADRGEGIHCDLCMRDCCSGMHGAARSHVLQEWDHGRGSWGDTKPLANLMSSMAKVCAECQVHLAAPNAMLPDGAVLCIDCAVPERKLLCSECCLKVHRTEPLHRIEVWRRGWRATTLATEGLVYHLGHRGEECVWPIEPPTNMTVITLRGVQRVNIKFCGCGASEFGELPTGVEGEWAQILGSGWHQSVYRHPRVCASFSSLRRVAA</sequence>
<feature type="domain" description="CxC2-like cysteine cluster KDZ transposase-associated" evidence="2">
    <location>
        <begin position="152"/>
        <end position="239"/>
    </location>
</feature>
<dbReference type="AlphaFoldDB" id="A0AAD6T038"/>